<gene>
    <name evidence="1" type="ORF">Trco_007451</name>
</gene>
<sequence length="588" mass="59261">MQNAKLADALLLASKPEVHGGGVAVEKGILVELLDPVAVGLDGSASGAGAGDEVGAQHEHETIQQAVDDLEAAGFAAPGSGKVALVAGPALGLAVLEDDVGGLEDLDGQAVALVLPDRLGEAGEEGGPDDLVLQRLWVGELHHGAAVVLAVEPGEVLVVAAERQGHDLAPPCHGSLDPHNVAELVDGQRGGDGGAPVGRAAGKPVEAVANGNVLHDVGLMQNVGAGRGDGDLQQVGVLVRRASDVGHPGEELAEALTGFVEAGAAVEVVDLGVGDAGAEMGGDAGLAVVVRDDLDGLHGEGLGAVLGKHGDHHVGDNLQLGDVGGGDLDEDVGGVERDLGVVAVDDGGQRADDTVGVEDEGVHGGVLDDVQIASQVPVVFVKGHEGLAGQLLGLVQGDEAEVPGRQGLVCEGALYGVQVVRPNGNQCPLAGQVLVELVLERDEGLVAVLCELDVAQDGAGHVGADLCGLGRDGDGLKQAVLGLHDSEVGGLGAAQEDVEVEGDALEAEHVISVGGDLDLELRGLLLAVDDGPFLGFGVLVELDTEFEAEVLEFRSKLVLVDGDGRHGEDEMRCLFECQANSESRGGRA</sequence>
<dbReference type="OrthoDB" id="10658545at2759"/>
<accession>A0A9P8QJA2</accession>
<proteinExistence type="predicted"/>
<dbReference type="Proteomes" id="UP000827724">
    <property type="component" value="Unassembled WGS sequence"/>
</dbReference>
<organism evidence="1 2">
    <name type="scientific">Trichoderma cornu-damae</name>
    <dbReference type="NCBI Taxonomy" id="654480"/>
    <lineage>
        <taxon>Eukaryota</taxon>
        <taxon>Fungi</taxon>
        <taxon>Dikarya</taxon>
        <taxon>Ascomycota</taxon>
        <taxon>Pezizomycotina</taxon>
        <taxon>Sordariomycetes</taxon>
        <taxon>Hypocreomycetidae</taxon>
        <taxon>Hypocreales</taxon>
        <taxon>Hypocreaceae</taxon>
        <taxon>Trichoderma</taxon>
    </lineage>
</organism>
<name>A0A9P8QJA2_9HYPO</name>
<evidence type="ECO:0000313" key="2">
    <source>
        <dbReference type="Proteomes" id="UP000827724"/>
    </source>
</evidence>
<evidence type="ECO:0000313" key="1">
    <source>
        <dbReference type="EMBL" id="KAH6604005.1"/>
    </source>
</evidence>
<dbReference type="EMBL" id="JAIWOZ010000006">
    <property type="protein sequence ID" value="KAH6604005.1"/>
    <property type="molecule type" value="Genomic_DNA"/>
</dbReference>
<comment type="caution">
    <text evidence="1">The sequence shown here is derived from an EMBL/GenBank/DDBJ whole genome shotgun (WGS) entry which is preliminary data.</text>
</comment>
<reference evidence="1" key="1">
    <citation type="submission" date="2021-08" db="EMBL/GenBank/DDBJ databases">
        <title>Chromosome-Level Trichoderma cornu-damae using Hi-C Data.</title>
        <authorList>
            <person name="Kim C.S."/>
        </authorList>
    </citation>
    <scope>NUCLEOTIDE SEQUENCE</scope>
    <source>
        <strain evidence="1">KA19-0412C</strain>
    </source>
</reference>
<dbReference type="AlphaFoldDB" id="A0A9P8QJA2"/>
<keyword evidence="2" id="KW-1185">Reference proteome</keyword>
<protein>
    <submittedName>
        <fullName evidence="1">Uncharacterized protein</fullName>
    </submittedName>
</protein>